<gene>
    <name evidence="2" type="ORF">BD410DRAFT_734694</name>
</gene>
<dbReference type="OrthoDB" id="3353107at2759"/>
<dbReference type="Pfam" id="PF24764">
    <property type="entry name" value="rva_4"/>
    <property type="match status" value="1"/>
</dbReference>
<dbReference type="EMBL" id="ML170423">
    <property type="protein sequence ID" value="TDL13950.1"/>
    <property type="molecule type" value="Genomic_DNA"/>
</dbReference>
<organism evidence="2 3">
    <name type="scientific">Rickenella mellea</name>
    <dbReference type="NCBI Taxonomy" id="50990"/>
    <lineage>
        <taxon>Eukaryota</taxon>
        <taxon>Fungi</taxon>
        <taxon>Dikarya</taxon>
        <taxon>Basidiomycota</taxon>
        <taxon>Agaricomycotina</taxon>
        <taxon>Agaricomycetes</taxon>
        <taxon>Hymenochaetales</taxon>
        <taxon>Rickenellaceae</taxon>
        <taxon>Rickenella</taxon>
    </lineage>
</organism>
<dbReference type="Proteomes" id="UP000294933">
    <property type="component" value="Unassembled WGS sequence"/>
</dbReference>
<feature type="domain" description="Integrase core" evidence="1">
    <location>
        <begin position="1"/>
        <end position="106"/>
    </location>
</feature>
<evidence type="ECO:0000313" key="3">
    <source>
        <dbReference type="Proteomes" id="UP000294933"/>
    </source>
</evidence>
<dbReference type="PANTHER" id="PTHR46791">
    <property type="entry name" value="EXPRESSED PROTEIN"/>
    <property type="match status" value="1"/>
</dbReference>
<dbReference type="VEuPathDB" id="FungiDB:BD410DRAFT_734694"/>
<name>A0A4Y7PHR9_9AGAM</name>
<reference evidence="2 3" key="1">
    <citation type="submission" date="2018-06" db="EMBL/GenBank/DDBJ databases">
        <title>A transcriptomic atlas of mushroom development highlights an independent origin of complex multicellularity.</title>
        <authorList>
            <consortium name="DOE Joint Genome Institute"/>
            <person name="Krizsan K."/>
            <person name="Almasi E."/>
            <person name="Merenyi Z."/>
            <person name="Sahu N."/>
            <person name="Viragh M."/>
            <person name="Koszo T."/>
            <person name="Mondo S."/>
            <person name="Kiss B."/>
            <person name="Balint B."/>
            <person name="Kues U."/>
            <person name="Barry K."/>
            <person name="Hegedus J.C."/>
            <person name="Henrissat B."/>
            <person name="Johnson J."/>
            <person name="Lipzen A."/>
            <person name="Ohm R."/>
            <person name="Nagy I."/>
            <person name="Pangilinan J."/>
            <person name="Yan J."/>
            <person name="Xiong Y."/>
            <person name="Grigoriev I.V."/>
            <person name="Hibbett D.S."/>
            <person name="Nagy L.G."/>
        </authorList>
    </citation>
    <scope>NUCLEOTIDE SEQUENCE [LARGE SCALE GENOMIC DNA]</scope>
    <source>
        <strain evidence="2 3">SZMC22713</strain>
    </source>
</reference>
<dbReference type="InterPro" id="IPR058913">
    <property type="entry name" value="Integrase_dom_put"/>
</dbReference>
<dbReference type="PANTHER" id="PTHR46791:SF5">
    <property type="entry name" value="CLR5 DOMAIN-CONTAINING PROTEIN-RELATED"/>
    <property type="match status" value="1"/>
</dbReference>
<evidence type="ECO:0000313" key="2">
    <source>
        <dbReference type="EMBL" id="TDL13950.1"/>
    </source>
</evidence>
<proteinExistence type="predicted"/>
<sequence>MEGERGVERGSYIWGRSVHNIRIERAWADMTAGFGGKWKTFFQELEQFCGLEVDRPEHIWLLHFLFLDAINEDALQWAESWNAHTLQIRGSRNQSPREMFLFGMVESGLRGFGYQSPEVLDEVVDDPGAYGIDWEAVDDDQIFAHHLANNPSNSHDATQPFSNAPPDRLSHVEVNSPSCPLVPERLEFLHRELNDFYATVGGSRSMAFRRSIWNHALAICNDMSRW</sequence>
<evidence type="ECO:0000259" key="1">
    <source>
        <dbReference type="Pfam" id="PF24764"/>
    </source>
</evidence>
<dbReference type="AlphaFoldDB" id="A0A4Y7PHR9"/>
<accession>A0A4Y7PHR9</accession>
<protein>
    <recommendedName>
        <fullName evidence="1">Integrase core domain-containing protein</fullName>
    </recommendedName>
</protein>
<keyword evidence="3" id="KW-1185">Reference proteome</keyword>
<dbReference type="STRING" id="50990.A0A4Y7PHR9"/>